<reference evidence="1 2" key="1">
    <citation type="submission" date="2016-07" db="EMBL/GenBank/DDBJ databases">
        <title>Pervasive Adenine N6-methylation of Active Genes in Fungi.</title>
        <authorList>
            <consortium name="DOE Joint Genome Institute"/>
            <person name="Mondo S.J."/>
            <person name="Dannebaum R.O."/>
            <person name="Kuo R.C."/>
            <person name="Labutti K."/>
            <person name="Haridas S."/>
            <person name="Kuo A."/>
            <person name="Salamov A."/>
            <person name="Ahrendt S.R."/>
            <person name="Lipzen A."/>
            <person name="Sullivan W."/>
            <person name="Andreopoulos W.B."/>
            <person name="Clum A."/>
            <person name="Lindquist E."/>
            <person name="Daum C."/>
            <person name="Ramamoorthy G.K."/>
            <person name="Gryganskyi A."/>
            <person name="Culley D."/>
            <person name="Magnuson J.K."/>
            <person name="James T.Y."/>
            <person name="O'Malley M.A."/>
            <person name="Stajich J.E."/>
            <person name="Spatafora J.W."/>
            <person name="Visel A."/>
            <person name="Grigoriev I.V."/>
        </authorList>
    </citation>
    <scope>NUCLEOTIDE SEQUENCE [LARGE SCALE GENOMIC DNA]</scope>
    <source>
        <strain evidence="1 2">JEL800</strain>
    </source>
</reference>
<dbReference type="EMBL" id="MCGO01000011">
    <property type="protein sequence ID" value="ORY48645.1"/>
    <property type="molecule type" value="Genomic_DNA"/>
</dbReference>
<evidence type="ECO:0000313" key="2">
    <source>
        <dbReference type="Proteomes" id="UP000193642"/>
    </source>
</evidence>
<comment type="caution">
    <text evidence="1">The sequence shown here is derived from an EMBL/GenBank/DDBJ whole genome shotgun (WGS) entry which is preliminary data.</text>
</comment>
<organism evidence="1 2">
    <name type="scientific">Rhizoclosmatium globosum</name>
    <dbReference type="NCBI Taxonomy" id="329046"/>
    <lineage>
        <taxon>Eukaryota</taxon>
        <taxon>Fungi</taxon>
        <taxon>Fungi incertae sedis</taxon>
        <taxon>Chytridiomycota</taxon>
        <taxon>Chytridiomycota incertae sedis</taxon>
        <taxon>Chytridiomycetes</taxon>
        <taxon>Chytridiales</taxon>
        <taxon>Chytriomycetaceae</taxon>
        <taxon>Rhizoclosmatium</taxon>
    </lineage>
</organism>
<name>A0A1Y2CQL4_9FUNG</name>
<gene>
    <name evidence="1" type="ORF">BCR33DRAFT_714381</name>
</gene>
<dbReference type="AlphaFoldDB" id="A0A1Y2CQL4"/>
<dbReference type="OrthoDB" id="2134601at2759"/>
<sequence>MIEVAIVNHIRKGVENGSFAQPNAEEQACLKGFTSSENLTMPLNFMFWSGLGYFAMDPVNVRKIPIHLKLFGMVAVAAGDSRDKTSDFYKATREIMKQHHPDANDYFKFEKYRLLRETTPATDK</sequence>
<keyword evidence="2" id="KW-1185">Reference proteome</keyword>
<proteinExistence type="predicted"/>
<protein>
    <submittedName>
        <fullName evidence="1">Uncharacterized protein</fullName>
    </submittedName>
</protein>
<dbReference type="Proteomes" id="UP000193642">
    <property type="component" value="Unassembled WGS sequence"/>
</dbReference>
<accession>A0A1Y2CQL4</accession>
<evidence type="ECO:0000313" key="1">
    <source>
        <dbReference type="EMBL" id="ORY48645.1"/>
    </source>
</evidence>